<accession>A0A1I7UV31</accession>
<protein>
    <submittedName>
        <fullName evidence="3">F-box domain-containing protein</fullName>
    </submittedName>
</protein>
<dbReference type="Proteomes" id="UP000095282">
    <property type="component" value="Unplaced"/>
</dbReference>
<dbReference type="Pfam" id="PF07735">
    <property type="entry name" value="FBA_2"/>
    <property type="match status" value="1"/>
</dbReference>
<feature type="domain" description="F-box" evidence="1">
    <location>
        <begin position="3"/>
        <end position="50"/>
    </location>
</feature>
<proteinExistence type="predicted"/>
<dbReference type="InterPro" id="IPR001810">
    <property type="entry name" value="F-box_dom"/>
</dbReference>
<dbReference type="PANTHER" id="PTHR21503:SF8">
    <property type="entry name" value="F-BOX ASSOCIATED DOMAIN-CONTAINING PROTEIN-RELATED"/>
    <property type="match status" value="1"/>
</dbReference>
<reference evidence="3" key="1">
    <citation type="submission" date="2016-11" db="UniProtKB">
        <authorList>
            <consortium name="WormBaseParasite"/>
        </authorList>
    </citation>
    <scope>IDENTIFICATION</scope>
</reference>
<dbReference type="PROSITE" id="PS50181">
    <property type="entry name" value="FBOX"/>
    <property type="match status" value="1"/>
</dbReference>
<dbReference type="eggNOG" id="ENOG502TJPX">
    <property type="taxonomic scope" value="Eukaryota"/>
</dbReference>
<organism evidence="2 3">
    <name type="scientific">Caenorhabditis tropicalis</name>
    <dbReference type="NCBI Taxonomy" id="1561998"/>
    <lineage>
        <taxon>Eukaryota</taxon>
        <taxon>Metazoa</taxon>
        <taxon>Ecdysozoa</taxon>
        <taxon>Nematoda</taxon>
        <taxon>Chromadorea</taxon>
        <taxon>Rhabditida</taxon>
        <taxon>Rhabditina</taxon>
        <taxon>Rhabditomorpha</taxon>
        <taxon>Rhabditoidea</taxon>
        <taxon>Rhabditidae</taxon>
        <taxon>Peloderinae</taxon>
        <taxon>Caenorhabditis</taxon>
    </lineage>
</organism>
<evidence type="ECO:0000313" key="3">
    <source>
        <dbReference type="WBParaSite" id="Csp11.Scaffold630.g19640.t1"/>
    </source>
</evidence>
<name>A0A1I7UV31_9PELO</name>
<keyword evidence="2" id="KW-1185">Reference proteome</keyword>
<dbReference type="PANTHER" id="PTHR21503">
    <property type="entry name" value="F-BOX-CONTAINING HYPOTHETICAL PROTEIN C.ELEGANS"/>
    <property type="match status" value="1"/>
</dbReference>
<dbReference type="InterPro" id="IPR012885">
    <property type="entry name" value="F-box_Sdz-33"/>
</dbReference>
<sequence>MDRFVLFRLPTVALSEVMKMFPLFDLILLSLCSKKTQKQIKAIRVRREDLRIIVEYHKRTFVQIENKPTNECVKLRATPFLMGMEHSVTIPMYFGKQGTEYYMDFFFNDKIEGLKLITEFICSIFGKNVSDICLSSSLSPTDPQKIMEWVNRRQESVQTFTIDCDTTSDTVAEYLLDNVKNVNEVFVNLKLTRNFKPNFKFEGERFVLRKGQWFTLDNLINMNCSELFVTGCQLTNTDMNRFMKHWMSKEFKFEEVHIGMEEMNLEVLFDEIPVIRRSNDVRRFYGNIKGRPHFVVGGFDIIRNDGMTATIVYKEMRSQPRTFWMIVWDN</sequence>
<dbReference type="Pfam" id="PF00646">
    <property type="entry name" value="F-box"/>
    <property type="match status" value="1"/>
</dbReference>
<dbReference type="WBParaSite" id="Csp11.Scaffold630.g19640.t1">
    <property type="protein sequence ID" value="Csp11.Scaffold630.g19640.t1"/>
    <property type="gene ID" value="Csp11.Scaffold630.g19640"/>
</dbReference>
<dbReference type="AlphaFoldDB" id="A0A1I7UV31"/>
<evidence type="ECO:0000259" key="1">
    <source>
        <dbReference type="PROSITE" id="PS50181"/>
    </source>
</evidence>
<evidence type="ECO:0000313" key="2">
    <source>
        <dbReference type="Proteomes" id="UP000095282"/>
    </source>
</evidence>